<sequence length="309" mass="33101">MLSVIGAFGAGWVLAPNAAVGHFRSAEAMDRYFAAYDRAMAQMPTPQQVLDIRTSFGVVRVYRFAGRRAGAPLFLLPGTQSSTPIWADNMPSLLAHRSVYTVDLLGEPGRSIQTRPITDAYDQAAWLHEVLDQLPDPEVNLLGLSLGGWTATNAALRGSSHVKTLTLVEPVQVLTGLSPTAILRSIPASVPAFPKAWRDNFASWTAGGAPVQDVPEAAMIEAGMHAYRKRTPAPGRISPEQLKTLDLPTLVILAAQSPMHDARAGARTVRTALPMATVKVYDGASHAINGEQPEQLAADVAAFLAKHRS</sequence>
<dbReference type="Pfam" id="PF12697">
    <property type="entry name" value="Abhydrolase_6"/>
    <property type="match status" value="1"/>
</dbReference>
<keyword evidence="2" id="KW-0378">Hydrolase</keyword>
<dbReference type="GO" id="GO:0016787">
    <property type="term" value="F:hydrolase activity"/>
    <property type="evidence" value="ECO:0007669"/>
    <property type="project" value="UniProtKB-KW"/>
</dbReference>
<evidence type="ECO:0000259" key="1">
    <source>
        <dbReference type="Pfam" id="PF12697"/>
    </source>
</evidence>
<evidence type="ECO:0000313" key="3">
    <source>
        <dbReference type="Proteomes" id="UP000466785"/>
    </source>
</evidence>
<dbReference type="Proteomes" id="UP000466785">
    <property type="component" value="Chromosome"/>
</dbReference>
<dbReference type="AlphaFoldDB" id="A0A6N4VE21"/>
<dbReference type="SUPFAM" id="SSF53474">
    <property type="entry name" value="alpha/beta-Hydrolases"/>
    <property type="match status" value="1"/>
</dbReference>
<protein>
    <submittedName>
        <fullName evidence="2">Alpha/beta hydrolase</fullName>
    </submittedName>
</protein>
<dbReference type="Gene3D" id="3.40.50.1820">
    <property type="entry name" value="alpha/beta hydrolase"/>
    <property type="match status" value="1"/>
</dbReference>
<evidence type="ECO:0000313" key="2">
    <source>
        <dbReference type="EMBL" id="BBX51877.1"/>
    </source>
</evidence>
<dbReference type="GO" id="GO:0016020">
    <property type="term" value="C:membrane"/>
    <property type="evidence" value="ECO:0007669"/>
    <property type="project" value="TreeGrafter"/>
</dbReference>
<feature type="domain" description="AB hydrolase-1" evidence="1">
    <location>
        <begin position="74"/>
        <end position="298"/>
    </location>
</feature>
<accession>A0A6N4VE21</accession>
<dbReference type="InterPro" id="IPR029058">
    <property type="entry name" value="AB_hydrolase_fold"/>
</dbReference>
<dbReference type="EMBL" id="AP022570">
    <property type="protein sequence ID" value="BBX51877.1"/>
    <property type="molecule type" value="Genomic_DNA"/>
</dbReference>
<dbReference type="PANTHER" id="PTHR43798">
    <property type="entry name" value="MONOACYLGLYCEROL LIPASE"/>
    <property type="match status" value="1"/>
</dbReference>
<gene>
    <name evidence="2" type="ORF">MPOR_29030</name>
</gene>
<dbReference type="InterPro" id="IPR000073">
    <property type="entry name" value="AB_hydrolase_1"/>
</dbReference>
<organism evidence="2 3">
    <name type="scientific">Mycolicibacterium poriferae</name>
    <dbReference type="NCBI Taxonomy" id="39694"/>
    <lineage>
        <taxon>Bacteria</taxon>
        <taxon>Bacillati</taxon>
        <taxon>Actinomycetota</taxon>
        <taxon>Actinomycetes</taxon>
        <taxon>Mycobacteriales</taxon>
        <taxon>Mycobacteriaceae</taxon>
        <taxon>Mycolicibacterium</taxon>
    </lineage>
</organism>
<dbReference type="InterPro" id="IPR050266">
    <property type="entry name" value="AB_hydrolase_sf"/>
</dbReference>
<proteinExistence type="predicted"/>
<dbReference type="PANTHER" id="PTHR43798:SF33">
    <property type="entry name" value="HYDROLASE, PUTATIVE (AFU_ORTHOLOGUE AFUA_2G14860)-RELATED"/>
    <property type="match status" value="1"/>
</dbReference>
<name>A0A6N4VE21_9MYCO</name>
<dbReference type="KEGG" id="mpof:MPOR_29030"/>
<keyword evidence="3" id="KW-1185">Reference proteome</keyword>
<reference evidence="2 3" key="1">
    <citation type="journal article" date="2019" name="Emerg. Microbes Infect.">
        <title>Comprehensive subspecies identification of 175 nontuberculous mycobacteria species based on 7547 genomic profiles.</title>
        <authorList>
            <person name="Matsumoto Y."/>
            <person name="Kinjo T."/>
            <person name="Motooka D."/>
            <person name="Nabeya D."/>
            <person name="Jung N."/>
            <person name="Uechi K."/>
            <person name="Horii T."/>
            <person name="Iida T."/>
            <person name="Fujita J."/>
            <person name="Nakamura S."/>
        </authorList>
    </citation>
    <scope>NUCLEOTIDE SEQUENCE [LARGE SCALE GENOMIC DNA]</scope>
    <source>
        <strain evidence="2 3">JCM 12603</strain>
    </source>
</reference>